<proteinExistence type="predicted"/>
<accession>A0A4Y6PPE4</accession>
<name>A0A4Y6PPE4_PERCE</name>
<dbReference type="Proteomes" id="UP000315995">
    <property type="component" value="Chromosome"/>
</dbReference>
<dbReference type="PANTHER" id="PTHR43841">
    <property type="entry name" value="3-HYDROXYACYL-THIOESTER DEHYDRATASE HTDX-RELATED"/>
    <property type="match status" value="1"/>
</dbReference>
<sequence>MAVSSKHILQQGPVIAGLAKTAVAAIKQQFSESKGTAHAPGPVFRKTIDPRPRDLVRDYVRHVGGSTSEYRDHLPPHLFPQWGFALSTRTLEGVPYPLMRVMNGGCRMEVNAPLPTNEPLEVSAQLTDVDDNGRRAVLEQKIVTGTASNPEALVGYFYAFVPLGGGKAAKTQKSEKPKKKKEKPRVPDDVREVTRWWIPADAGLDFAKLTGDFNPVHWVPPHARAMGFKNVILHGFSTMARAFEGINRELYKGLEEIRVFEVKFTRPLVLPAEVGLYVDDDNGVYVGDAPGGPAYMVGGYELKA</sequence>
<dbReference type="EMBL" id="CP041186">
    <property type="protein sequence ID" value="QDG50221.1"/>
    <property type="molecule type" value="Genomic_DNA"/>
</dbReference>
<dbReference type="OrthoDB" id="6703795at2"/>
<evidence type="ECO:0000256" key="1">
    <source>
        <dbReference type="SAM" id="MobiDB-lite"/>
    </source>
</evidence>
<evidence type="ECO:0000313" key="3">
    <source>
        <dbReference type="EMBL" id="QDG50221.1"/>
    </source>
</evidence>
<feature type="region of interest" description="Disordered" evidence="1">
    <location>
        <begin position="168"/>
        <end position="187"/>
    </location>
</feature>
<dbReference type="Pfam" id="PF01575">
    <property type="entry name" value="MaoC_dehydratas"/>
    <property type="match status" value="1"/>
</dbReference>
<accession>A0A5B8Y0A4</accession>
<dbReference type="InterPro" id="IPR002539">
    <property type="entry name" value="MaoC-like_dom"/>
</dbReference>
<dbReference type="InterPro" id="IPR029069">
    <property type="entry name" value="HotDog_dom_sf"/>
</dbReference>
<feature type="domain" description="MaoC-like" evidence="2">
    <location>
        <begin position="194"/>
        <end position="277"/>
    </location>
</feature>
<protein>
    <recommendedName>
        <fullName evidence="2">MaoC-like domain-containing protein</fullName>
    </recommendedName>
</protein>
<dbReference type="SUPFAM" id="SSF54637">
    <property type="entry name" value="Thioesterase/thiol ester dehydrase-isomerase"/>
    <property type="match status" value="2"/>
</dbReference>
<gene>
    <name evidence="3" type="ORF">FIV42_05600</name>
</gene>
<dbReference type="PANTHER" id="PTHR43841:SF1">
    <property type="entry name" value="3-HYDROXYACYL-THIOESTER DEHYDRATASE X"/>
    <property type="match status" value="1"/>
</dbReference>
<reference evidence="3 4" key="1">
    <citation type="submission" date="2019-06" db="EMBL/GenBank/DDBJ databases">
        <title>Persicimonas caeni gen. nov., sp. nov., a predatory bacterium isolated from solar saltern.</title>
        <authorList>
            <person name="Wang S."/>
        </authorList>
    </citation>
    <scope>NUCLEOTIDE SEQUENCE [LARGE SCALE GENOMIC DNA]</scope>
    <source>
        <strain evidence="3 4">YN101</strain>
    </source>
</reference>
<evidence type="ECO:0000313" key="4">
    <source>
        <dbReference type="Proteomes" id="UP000315995"/>
    </source>
</evidence>
<dbReference type="RefSeq" id="WP_141196717.1">
    <property type="nucleotide sequence ID" value="NZ_CP041186.1"/>
</dbReference>
<dbReference type="Gene3D" id="3.10.129.10">
    <property type="entry name" value="Hotdog Thioesterase"/>
    <property type="match status" value="1"/>
</dbReference>
<evidence type="ECO:0000259" key="2">
    <source>
        <dbReference type="Pfam" id="PF01575"/>
    </source>
</evidence>
<dbReference type="AlphaFoldDB" id="A0A4Y6PPE4"/>
<organism evidence="3 4">
    <name type="scientific">Persicimonas caeni</name>
    <dbReference type="NCBI Taxonomy" id="2292766"/>
    <lineage>
        <taxon>Bacteria</taxon>
        <taxon>Deltaproteobacteria</taxon>
        <taxon>Bradymonadales</taxon>
        <taxon>Bradymonadaceae</taxon>
        <taxon>Persicimonas</taxon>
    </lineage>
</organism>
<keyword evidence="4" id="KW-1185">Reference proteome</keyword>